<sequence length="507" mass="57949">MHISFRTLKLHNYKSHRDLVVEFGPVTRISGDNAKGKSSILESISWTLYGTCPYGSKLDPSPIGYDYDEVKAELLLTVDGKDILLGRGLVKGKAKYWINEVPAKATEYEEVVKSMFDKDLFLALFNPSYFFSLHWEKQRSMLLQYVPAPTIREVVEHLPAPQAEVLTPLLKKWLLSDIEAIHRDNKNTKDKQYIAAKSRTKTLQEQLDAATGAAGNVDVMAAQKEIERLDTAIAEARQKIYEADQNNRRITELQGRIRALLEQRDRMKAQFPTLKNEPIEDTCRVCGQALQGEARARAEEDKKKRIEQFKAEFDMVVQERKQLEEELAAMEYIDVSEQLEEIRRLEQERMALVEGVRRFESLHELEQKLEQAKADEQATLESLRESTFILDAVKAFRAKEAELQAEKVQSLFTALSIRLYEQQKNGEIKPTFEIEYDGRPYSKLSLSEGIRAGLELRDVLSEQSGIIAPCFIDNAESITHFRRPKGQLIISRVVAGQELKIELGDAE</sequence>
<evidence type="ECO:0000256" key="4">
    <source>
        <dbReference type="SAM" id="Coils"/>
    </source>
</evidence>
<dbReference type="GO" id="GO:0006302">
    <property type="term" value="P:double-strand break repair"/>
    <property type="evidence" value="ECO:0007669"/>
    <property type="project" value="InterPro"/>
</dbReference>
<evidence type="ECO:0000313" key="7">
    <source>
        <dbReference type="Proteomes" id="UP000196475"/>
    </source>
</evidence>
<dbReference type="InterPro" id="IPR038729">
    <property type="entry name" value="Rad50/SbcC_AAA"/>
</dbReference>
<reference evidence="7" key="1">
    <citation type="submission" date="2016-06" db="EMBL/GenBank/DDBJ databases">
        <authorList>
            <person name="Nascimento L."/>
            <person name="Pereira R.V."/>
            <person name="Martins L.F."/>
            <person name="Quaggio R.B."/>
            <person name="Silva A.M."/>
            <person name="Setubal J.C."/>
        </authorList>
    </citation>
    <scope>NUCLEOTIDE SEQUENCE [LARGE SCALE GENOMIC DNA]</scope>
</reference>
<evidence type="ECO:0000256" key="2">
    <source>
        <dbReference type="ARBA" id="ARBA00011322"/>
    </source>
</evidence>
<feature type="coiled-coil region" evidence="4">
    <location>
        <begin position="219"/>
        <end position="277"/>
    </location>
</feature>
<dbReference type="GO" id="GO:0016887">
    <property type="term" value="F:ATP hydrolysis activity"/>
    <property type="evidence" value="ECO:0007669"/>
    <property type="project" value="InterPro"/>
</dbReference>
<keyword evidence="4" id="KW-0175">Coiled coil</keyword>
<dbReference type="Proteomes" id="UP000196475">
    <property type="component" value="Unassembled WGS sequence"/>
</dbReference>
<accession>A0A1Y3PEY7</accession>
<dbReference type="Pfam" id="PF13476">
    <property type="entry name" value="AAA_23"/>
    <property type="match status" value="1"/>
</dbReference>
<dbReference type="SUPFAM" id="SSF52540">
    <property type="entry name" value="P-loop containing nucleoside triphosphate hydrolases"/>
    <property type="match status" value="1"/>
</dbReference>
<dbReference type="InterPro" id="IPR027417">
    <property type="entry name" value="P-loop_NTPase"/>
</dbReference>
<comment type="similarity">
    <text evidence="1">Belongs to the SMC family. SbcC subfamily.</text>
</comment>
<comment type="subunit">
    <text evidence="2">Heterodimer of SbcC and SbcD.</text>
</comment>
<evidence type="ECO:0000259" key="5">
    <source>
        <dbReference type="Pfam" id="PF13476"/>
    </source>
</evidence>
<feature type="domain" description="Rad50/SbcC-type AAA" evidence="5">
    <location>
        <begin position="8"/>
        <end position="57"/>
    </location>
</feature>
<organism evidence="6 7">
    <name type="scientific">Bacillus thermozeamaize</name>
    <dbReference type="NCBI Taxonomy" id="230954"/>
    <lineage>
        <taxon>Bacteria</taxon>
        <taxon>Bacillati</taxon>
        <taxon>Bacillota</taxon>
        <taxon>Bacilli</taxon>
        <taxon>Bacillales</taxon>
        <taxon>Bacillaceae</taxon>
        <taxon>Bacillus</taxon>
    </lineage>
</organism>
<dbReference type="PANTHER" id="PTHR32114">
    <property type="entry name" value="ABC TRANSPORTER ABCH.3"/>
    <property type="match status" value="1"/>
</dbReference>
<dbReference type="Gene3D" id="3.40.50.300">
    <property type="entry name" value="P-loop containing nucleotide triphosphate hydrolases"/>
    <property type="match status" value="1"/>
</dbReference>
<proteinExistence type="inferred from homology"/>
<evidence type="ECO:0000313" key="6">
    <source>
        <dbReference type="EMBL" id="OUM85714.1"/>
    </source>
</evidence>
<gene>
    <name evidence="6" type="ORF">BAA01_09390</name>
</gene>
<name>A0A1Y3PEY7_9BACI</name>
<protein>
    <recommendedName>
        <fullName evidence="3">Nuclease SbcCD subunit C</fullName>
    </recommendedName>
</protein>
<comment type="caution">
    <text evidence="6">The sequence shown here is derived from an EMBL/GenBank/DDBJ whole genome shotgun (WGS) entry which is preliminary data.</text>
</comment>
<dbReference type="EMBL" id="LZRT01000098">
    <property type="protein sequence ID" value="OUM85714.1"/>
    <property type="molecule type" value="Genomic_DNA"/>
</dbReference>
<feature type="coiled-coil region" evidence="4">
    <location>
        <begin position="306"/>
        <end position="386"/>
    </location>
</feature>
<evidence type="ECO:0000256" key="1">
    <source>
        <dbReference type="ARBA" id="ARBA00006930"/>
    </source>
</evidence>
<dbReference type="PANTHER" id="PTHR32114:SF2">
    <property type="entry name" value="ABC TRANSPORTER ABCH.3"/>
    <property type="match status" value="1"/>
</dbReference>
<evidence type="ECO:0000256" key="3">
    <source>
        <dbReference type="ARBA" id="ARBA00013368"/>
    </source>
</evidence>
<dbReference type="AlphaFoldDB" id="A0A1Y3PEY7"/>
<dbReference type="Gene3D" id="1.10.287.510">
    <property type="entry name" value="Helix hairpin bin"/>
    <property type="match status" value="1"/>
</dbReference>